<evidence type="ECO:0000256" key="5">
    <source>
        <dbReference type="ARBA" id="ARBA00022989"/>
    </source>
</evidence>
<keyword evidence="2" id="KW-1003">Cell membrane</keyword>
<dbReference type="Pfam" id="PF18967">
    <property type="entry name" value="PycTM"/>
    <property type="match status" value="1"/>
</dbReference>
<keyword evidence="3 8" id="KW-0812">Transmembrane</keyword>
<evidence type="ECO:0000256" key="8">
    <source>
        <dbReference type="SAM" id="Phobius"/>
    </source>
</evidence>
<protein>
    <recommendedName>
        <fullName evidence="9">Pycsar effector protein domain-containing protein</fullName>
    </recommendedName>
</protein>
<gene>
    <name evidence="10" type="ORF">FB562_0373</name>
</gene>
<sequence>MSVSPPEPNPDHAWKTLALMNEWIRHSDAKAGVTLAFTGVMATMTFNLTKDFTHRATAFDSLVVIACLLLIITGALCGWTLTPRVKDKDADRDAINRLFFASIDRNYRGKRQEYSEVLHTLTSDPVELTKDLADQIHVNARIATVKAAAAKWAIRCALAAGAAIAALTLVIGTTNS</sequence>
<organism evidence="10 11">
    <name type="scientific">Homoserinimonas aerilata</name>
    <dbReference type="NCBI Taxonomy" id="1162970"/>
    <lineage>
        <taxon>Bacteria</taxon>
        <taxon>Bacillati</taxon>
        <taxon>Actinomycetota</taxon>
        <taxon>Actinomycetes</taxon>
        <taxon>Micrococcales</taxon>
        <taxon>Microbacteriaceae</taxon>
        <taxon>Homoserinimonas</taxon>
    </lineage>
</organism>
<evidence type="ECO:0000256" key="1">
    <source>
        <dbReference type="ARBA" id="ARBA00004236"/>
    </source>
</evidence>
<dbReference type="AlphaFoldDB" id="A0A542YGW1"/>
<evidence type="ECO:0000313" key="10">
    <source>
        <dbReference type="EMBL" id="TQL47317.1"/>
    </source>
</evidence>
<comment type="subcellular location">
    <subcellularLocation>
        <location evidence="1">Cell membrane</location>
    </subcellularLocation>
</comment>
<proteinExistence type="predicted"/>
<dbReference type="GO" id="GO:0000166">
    <property type="term" value="F:nucleotide binding"/>
    <property type="evidence" value="ECO:0007669"/>
    <property type="project" value="UniProtKB-KW"/>
</dbReference>
<evidence type="ECO:0000256" key="6">
    <source>
        <dbReference type="ARBA" id="ARBA00023118"/>
    </source>
</evidence>
<dbReference type="Proteomes" id="UP000317998">
    <property type="component" value="Unassembled WGS sequence"/>
</dbReference>
<dbReference type="GO" id="GO:0051607">
    <property type="term" value="P:defense response to virus"/>
    <property type="evidence" value="ECO:0007669"/>
    <property type="project" value="UniProtKB-KW"/>
</dbReference>
<feature type="transmembrane region" description="Helical" evidence="8">
    <location>
        <begin position="152"/>
        <end position="172"/>
    </location>
</feature>
<evidence type="ECO:0000256" key="4">
    <source>
        <dbReference type="ARBA" id="ARBA00022741"/>
    </source>
</evidence>
<dbReference type="GO" id="GO:0005886">
    <property type="term" value="C:plasma membrane"/>
    <property type="evidence" value="ECO:0007669"/>
    <property type="project" value="UniProtKB-SubCell"/>
</dbReference>
<feature type="transmembrane region" description="Helical" evidence="8">
    <location>
        <begin position="61"/>
        <end position="81"/>
    </location>
</feature>
<keyword evidence="6" id="KW-0051">Antiviral defense</keyword>
<dbReference type="EMBL" id="VFOM01000001">
    <property type="protein sequence ID" value="TQL47317.1"/>
    <property type="molecule type" value="Genomic_DNA"/>
</dbReference>
<comment type="caution">
    <text evidence="10">The sequence shown here is derived from an EMBL/GenBank/DDBJ whole genome shotgun (WGS) entry which is preliminary data.</text>
</comment>
<evidence type="ECO:0000256" key="7">
    <source>
        <dbReference type="ARBA" id="ARBA00023136"/>
    </source>
</evidence>
<evidence type="ECO:0000256" key="2">
    <source>
        <dbReference type="ARBA" id="ARBA00022475"/>
    </source>
</evidence>
<evidence type="ECO:0000256" key="3">
    <source>
        <dbReference type="ARBA" id="ARBA00022692"/>
    </source>
</evidence>
<keyword evidence="7 8" id="KW-0472">Membrane</keyword>
<evidence type="ECO:0000313" key="11">
    <source>
        <dbReference type="Proteomes" id="UP000317998"/>
    </source>
</evidence>
<evidence type="ECO:0000259" key="9">
    <source>
        <dbReference type="Pfam" id="PF18967"/>
    </source>
</evidence>
<feature type="domain" description="Pycsar effector protein" evidence="9">
    <location>
        <begin position="12"/>
        <end position="170"/>
    </location>
</feature>
<accession>A0A542YGW1</accession>
<keyword evidence="5 8" id="KW-1133">Transmembrane helix</keyword>
<reference evidence="10 11" key="1">
    <citation type="submission" date="2019-06" db="EMBL/GenBank/DDBJ databases">
        <title>Sequencing the genomes of 1000 actinobacteria strains.</title>
        <authorList>
            <person name="Klenk H.-P."/>
        </authorList>
    </citation>
    <scope>NUCLEOTIDE SEQUENCE [LARGE SCALE GENOMIC DNA]</scope>
    <source>
        <strain evidence="10 11">DSM 26477</strain>
    </source>
</reference>
<keyword evidence="11" id="KW-1185">Reference proteome</keyword>
<name>A0A542YGW1_9MICO</name>
<dbReference type="InterPro" id="IPR043760">
    <property type="entry name" value="PycTM_dom"/>
</dbReference>
<keyword evidence="4" id="KW-0547">Nucleotide-binding</keyword>